<dbReference type="AlphaFoldDB" id="Q728K9"/>
<name>Q728K9_NITV2</name>
<keyword evidence="3" id="KW-1185">Reference proteome</keyword>
<reference evidence="2 3" key="1">
    <citation type="journal article" date="2004" name="Nat. Biotechnol.">
        <title>The genome sequence of the anaerobic, sulfate-reducing bacterium Desulfovibrio vulgaris Hildenborough.</title>
        <authorList>
            <person name="Heidelberg J.F."/>
            <person name="Seshadri R."/>
            <person name="Haveman S.A."/>
            <person name="Hemme C.L."/>
            <person name="Paulsen I.T."/>
            <person name="Kolonay J.F."/>
            <person name="Eisen J.A."/>
            <person name="Ward N."/>
            <person name="Methe B."/>
            <person name="Brinkac L.M."/>
            <person name="Daugherty S.C."/>
            <person name="Deboy R.T."/>
            <person name="Dodson R.J."/>
            <person name="Durkin A.S."/>
            <person name="Madupu R."/>
            <person name="Nelson W.C."/>
            <person name="Sullivan S.A."/>
            <person name="Fouts D."/>
            <person name="Haft D.H."/>
            <person name="Selengut J."/>
            <person name="Peterson J.D."/>
            <person name="Davidsen T.M."/>
            <person name="Zafar N."/>
            <person name="Zhou L."/>
            <person name="Radune D."/>
            <person name="Dimitrov G."/>
            <person name="Hance M."/>
            <person name="Tran K."/>
            <person name="Khouri H."/>
            <person name="Gill J."/>
            <person name="Utterback T.R."/>
            <person name="Feldblyum T.V."/>
            <person name="Wall J.D."/>
            <person name="Voordouw G."/>
            <person name="Fraser C.M."/>
        </authorList>
    </citation>
    <scope>NUCLEOTIDE SEQUENCE [LARGE SCALE GENOMIC DNA]</scope>
    <source>
        <strain evidence="3">ATCC 29579 / DSM 644 / NCIMB 8303 / VKM B-1760 / Hildenborough</strain>
    </source>
</reference>
<accession>Q728K9</accession>
<gene>
    <name evidence="2" type="ordered locus">DVU_2594</name>
</gene>
<protein>
    <submittedName>
        <fullName evidence="2">Uncharacterized protein</fullName>
    </submittedName>
</protein>
<dbReference type="EMBL" id="AE017285">
    <property type="protein sequence ID" value="AAS97066.1"/>
    <property type="molecule type" value="Genomic_DNA"/>
</dbReference>
<dbReference type="HOGENOM" id="CLU_2259279_0_0_7"/>
<organism evidence="2 3">
    <name type="scientific">Nitratidesulfovibrio vulgaris (strain ATCC 29579 / DSM 644 / CCUG 34227 / NCIMB 8303 / VKM B-1760 / Hildenborough)</name>
    <name type="common">Desulfovibrio vulgaris</name>
    <dbReference type="NCBI Taxonomy" id="882"/>
    <lineage>
        <taxon>Bacteria</taxon>
        <taxon>Pseudomonadati</taxon>
        <taxon>Thermodesulfobacteriota</taxon>
        <taxon>Desulfovibrionia</taxon>
        <taxon>Desulfovibrionales</taxon>
        <taxon>Desulfovibrionaceae</taxon>
        <taxon>Nitratidesulfovibrio</taxon>
    </lineage>
</organism>
<dbReference type="EnsemblBacteria" id="AAS97066">
    <property type="protein sequence ID" value="AAS97066"/>
    <property type="gene ID" value="DVU_2594"/>
</dbReference>
<feature type="compositionally biased region" description="Low complexity" evidence="1">
    <location>
        <begin position="10"/>
        <end position="24"/>
    </location>
</feature>
<dbReference type="Proteomes" id="UP000002194">
    <property type="component" value="Chromosome"/>
</dbReference>
<evidence type="ECO:0000313" key="3">
    <source>
        <dbReference type="Proteomes" id="UP000002194"/>
    </source>
</evidence>
<feature type="region of interest" description="Disordered" evidence="1">
    <location>
        <begin position="1"/>
        <end position="38"/>
    </location>
</feature>
<dbReference type="PaxDb" id="882-DVU_2594"/>
<evidence type="ECO:0000256" key="1">
    <source>
        <dbReference type="SAM" id="MobiDB-lite"/>
    </source>
</evidence>
<proteinExistence type="predicted"/>
<sequence length="103" mass="11399">MPPTTGSPAPFLSSSGPVPSSRSPTYDQSGTHGPTKPVRVILGGREQRLRPPARHVRTIPGIGGPASRLMFRDRRFGPRLFRGVHEHIECAARSHLHARRRQH</sequence>
<evidence type="ECO:0000313" key="2">
    <source>
        <dbReference type="EMBL" id="AAS97066.1"/>
    </source>
</evidence>
<dbReference type="KEGG" id="dvu:DVU_2594"/>